<dbReference type="InterPro" id="IPR008936">
    <property type="entry name" value="Rho_GTPase_activation_prot"/>
</dbReference>
<feature type="compositionally biased region" description="Polar residues" evidence="2">
    <location>
        <begin position="365"/>
        <end position="384"/>
    </location>
</feature>
<feature type="compositionally biased region" description="Basic and acidic residues" evidence="2">
    <location>
        <begin position="749"/>
        <end position="758"/>
    </location>
</feature>
<dbReference type="Gene3D" id="1.10.555.10">
    <property type="entry name" value="Rho GTPase activation protein"/>
    <property type="match status" value="1"/>
</dbReference>
<feature type="compositionally biased region" description="Polar residues" evidence="2">
    <location>
        <begin position="1"/>
        <end position="26"/>
    </location>
</feature>
<feature type="domain" description="Rho-GAP" evidence="3">
    <location>
        <begin position="73"/>
        <end position="280"/>
    </location>
</feature>
<dbReference type="InterPro" id="IPR000198">
    <property type="entry name" value="RhoGAP_dom"/>
</dbReference>
<dbReference type="PANTHER" id="PTHR15228">
    <property type="entry name" value="SPERMATHECAL PHYSIOLOGY VARIANT"/>
    <property type="match status" value="1"/>
</dbReference>
<feature type="compositionally biased region" description="Low complexity" evidence="2">
    <location>
        <begin position="830"/>
        <end position="842"/>
    </location>
</feature>
<dbReference type="SMART" id="SM00324">
    <property type="entry name" value="RhoGAP"/>
    <property type="match status" value="1"/>
</dbReference>
<dbReference type="SUPFAM" id="SSF48350">
    <property type="entry name" value="GTPase activation domain, GAP"/>
    <property type="match status" value="1"/>
</dbReference>
<dbReference type="GO" id="GO:0005938">
    <property type="term" value="C:cell cortex"/>
    <property type="evidence" value="ECO:0007669"/>
    <property type="project" value="TreeGrafter"/>
</dbReference>
<dbReference type="InterPro" id="IPR051025">
    <property type="entry name" value="RhoGAP"/>
</dbReference>
<evidence type="ECO:0000313" key="4">
    <source>
        <dbReference type="EMBL" id="KAK5081161.1"/>
    </source>
</evidence>
<dbReference type="AlphaFoldDB" id="A0AAN7STP8"/>
<feature type="compositionally biased region" description="Polar residues" evidence="2">
    <location>
        <begin position="561"/>
        <end position="613"/>
    </location>
</feature>
<feature type="region of interest" description="Disordered" evidence="2">
    <location>
        <begin position="1"/>
        <end position="55"/>
    </location>
</feature>
<dbReference type="EMBL" id="JAVRRJ010000010">
    <property type="protein sequence ID" value="KAK5081161.1"/>
    <property type="molecule type" value="Genomic_DNA"/>
</dbReference>
<feature type="compositionally biased region" description="Polar residues" evidence="2">
    <location>
        <begin position="671"/>
        <end position="680"/>
    </location>
</feature>
<feature type="region of interest" description="Disordered" evidence="2">
    <location>
        <begin position="466"/>
        <end position="715"/>
    </location>
</feature>
<sequence length="1017" mass="109543">MASAQPISQPSHRGAPVSNNIQQAVSPPSKEQLKSWWTKFGRKKDKSEDQGPADRGIFGIPLSESIRYANVAISLSNEQGESFIYGYVPIVVAKCGVFLKEKATDVEGIFRLSGSAKRIKDLQIVFNSPERYGKGLDWTGYTVHDAANILRRYLNQLPEPIVPLSFYERFRNPLRAYQAKAGIETRGQTMEREEHAKAVAAYQQLLRELPPLNRQLLLYILDLLAVFDSKSDLNRMTAQNLAAIFQPGIISHPSHDMAPNEYRLSQEVLIFLIENQDNFLIGMSGTAMDEKTKDEVKSGPPSIKTPKPAVGLGRSASTASAGADSLRRATGIRRNASLSSRNSRDRASPNVSSPATPGSPAALGSTGSTSGLARSNTVPSNKSPAMQAGHRFQRMSEARTPDTPTTILPPTIPGSPSDERDQNTPDRVPGTDIRLPSQPIRTINNQIAEPAASTMAGQDLRQAQDFNPVTPINGKPNRDGKYKNLLSISPIFGPSDSLRDPNARQPRKLQKRRIPGSVNESAQSSQASLTADEGTFHTPMMTPNQFMHDRADPADQFPAMPNNTITPDNSKQPEALNTTSPTSPTTREARVPSSTLMPPGSPQGSLYSRGSVTDPSDLDALDDPANREENRRNKNNKWRLSRQGPQDNMSPLAPPPPIMGMGIGQNPGARGSNSSLGSNAHSHKPRKSFTGDSQATQTTNFDGSNSAGYPSTMNVSSRASGEILNNVVAPPTDPERKGFFGRMKAKIQQNRDDRERAKSPPPPPRGFAAGASDAGSKSSLTAFAHEHLSPRGRSFDRSRDDLLVPLPEENRGHERSGSRTPVPPVPGQLSGSVPGSAPVGSGNTYGSEIAHSHHDQAVPAIAGNYMSTNATPEAGFGIPARSMPSAVPSGSFLERMTPVEGETNTNMSDLSPPPLLGQPRTQSVGSANGSDRGSGRIVTTISTNGGSSMKVVELRPMSSALVEEMPQQMTGPMQARQKAQFEQLQQFQTQEQPMQGQEQASAGTGMNEVRGTSNEKV</sequence>
<dbReference type="Proteomes" id="UP001309876">
    <property type="component" value="Unassembled WGS sequence"/>
</dbReference>
<feature type="compositionally biased region" description="Low complexity" evidence="2">
    <location>
        <begin position="766"/>
        <end position="777"/>
    </location>
</feature>
<dbReference type="GO" id="GO:0060237">
    <property type="term" value="P:regulation of fungal-type cell wall organization"/>
    <property type="evidence" value="ECO:0007669"/>
    <property type="project" value="TreeGrafter"/>
</dbReference>
<feature type="region of interest" description="Disordered" evidence="2">
    <location>
        <begin position="902"/>
        <end position="943"/>
    </location>
</feature>
<evidence type="ECO:0000256" key="1">
    <source>
        <dbReference type="ARBA" id="ARBA00022468"/>
    </source>
</evidence>
<feature type="compositionally biased region" description="Polar residues" evidence="2">
    <location>
        <begin position="690"/>
        <end position="715"/>
    </location>
</feature>
<feature type="compositionally biased region" description="Polar residues" evidence="2">
    <location>
        <begin position="919"/>
        <end position="943"/>
    </location>
</feature>
<keyword evidence="5" id="KW-1185">Reference proteome</keyword>
<organism evidence="4 5">
    <name type="scientific">Lithohypha guttulata</name>
    <dbReference type="NCBI Taxonomy" id="1690604"/>
    <lineage>
        <taxon>Eukaryota</taxon>
        <taxon>Fungi</taxon>
        <taxon>Dikarya</taxon>
        <taxon>Ascomycota</taxon>
        <taxon>Pezizomycotina</taxon>
        <taxon>Eurotiomycetes</taxon>
        <taxon>Chaetothyriomycetidae</taxon>
        <taxon>Chaetothyriales</taxon>
        <taxon>Trichomeriaceae</taxon>
        <taxon>Lithohypha</taxon>
    </lineage>
</organism>
<evidence type="ECO:0000259" key="3">
    <source>
        <dbReference type="PROSITE" id="PS50238"/>
    </source>
</evidence>
<reference evidence="4 5" key="1">
    <citation type="submission" date="2023-08" db="EMBL/GenBank/DDBJ databases">
        <title>Black Yeasts Isolated from many extreme environments.</title>
        <authorList>
            <person name="Coleine C."/>
            <person name="Stajich J.E."/>
            <person name="Selbmann L."/>
        </authorList>
    </citation>
    <scope>NUCLEOTIDE SEQUENCE [LARGE SCALE GENOMIC DNA]</scope>
    <source>
        <strain evidence="4 5">CCFEE 5910</strain>
    </source>
</reference>
<feature type="region of interest" description="Disordered" evidence="2">
    <location>
        <begin position="290"/>
        <end position="439"/>
    </location>
</feature>
<accession>A0AAN7STP8</accession>
<feature type="compositionally biased region" description="Basic and acidic residues" evidence="2">
    <location>
        <begin position="806"/>
        <end position="817"/>
    </location>
</feature>
<name>A0AAN7STP8_9EURO</name>
<dbReference type="PANTHER" id="PTHR15228:SF25">
    <property type="entry name" value="F-BAR DOMAIN-CONTAINING PROTEIN"/>
    <property type="match status" value="1"/>
</dbReference>
<feature type="region of interest" description="Disordered" evidence="2">
    <location>
        <begin position="967"/>
        <end position="1017"/>
    </location>
</feature>
<dbReference type="GO" id="GO:0007165">
    <property type="term" value="P:signal transduction"/>
    <property type="evidence" value="ECO:0007669"/>
    <property type="project" value="InterPro"/>
</dbReference>
<dbReference type="Pfam" id="PF00620">
    <property type="entry name" value="RhoGAP"/>
    <property type="match status" value="1"/>
</dbReference>
<feature type="region of interest" description="Disordered" evidence="2">
    <location>
        <begin position="747"/>
        <end position="777"/>
    </location>
</feature>
<dbReference type="GO" id="GO:0005096">
    <property type="term" value="F:GTPase activator activity"/>
    <property type="evidence" value="ECO:0007669"/>
    <property type="project" value="UniProtKB-KW"/>
</dbReference>
<feature type="compositionally biased region" description="Polar residues" evidence="2">
    <location>
        <begin position="518"/>
        <end position="529"/>
    </location>
</feature>
<gene>
    <name evidence="4" type="primary">SAC7</name>
    <name evidence="4" type="ORF">LTR05_007955</name>
</gene>
<protein>
    <submittedName>
        <fullName evidence="4">GTPase activating protein (GAP) for Rho1p</fullName>
    </submittedName>
</protein>
<feature type="compositionally biased region" description="Basic residues" evidence="2">
    <location>
        <begin position="505"/>
        <end position="514"/>
    </location>
</feature>
<dbReference type="PROSITE" id="PS50238">
    <property type="entry name" value="RHOGAP"/>
    <property type="match status" value="1"/>
</dbReference>
<keyword evidence="1" id="KW-0343">GTPase activation</keyword>
<feature type="compositionally biased region" description="Low complexity" evidence="2">
    <location>
        <begin position="974"/>
        <end position="1000"/>
    </location>
</feature>
<comment type="caution">
    <text evidence="4">The sequence shown here is derived from an EMBL/GenBank/DDBJ whole genome shotgun (WGS) entry which is preliminary data.</text>
</comment>
<feature type="region of interest" description="Disordered" evidence="2">
    <location>
        <begin position="806"/>
        <end position="848"/>
    </location>
</feature>
<evidence type="ECO:0000313" key="5">
    <source>
        <dbReference type="Proteomes" id="UP001309876"/>
    </source>
</evidence>
<dbReference type="CDD" id="cd04396">
    <property type="entry name" value="RhoGAP_fSAC7_BAG7"/>
    <property type="match status" value="1"/>
</dbReference>
<proteinExistence type="predicted"/>
<evidence type="ECO:0000256" key="2">
    <source>
        <dbReference type="SAM" id="MobiDB-lite"/>
    </source>
</evidence>